<organism evidence="3 4">
    <name type="scientific">Dictyobacter vulcani</name>
    <dbReference type="NCBI Taxonomy" id="2607529"/>
    <lineage>
        <taxon>Bacteria</taxon>
        <taxon>Bacillati</taxon>
        <taxon>Chloroflexota</taxon>
        <taxon>Ktedonobacteria</taxon>
        <taxon>Ktedonobacterales</taxon>
        <taxon>Dictyobacteraceae</taxon>
        <taxon>Dictyobacter</taxon>
    </lineage>
</organism>
<evidence type="ECO:0000313" key="4">
    <source>
        <dbReference type="Proteomes" id="UP000326912"/>
    </source>
</evidence>
<evidence type="ECO:0000259" key="2">
    <source>
        <dbReference type="Pfam" id="PF00582"/>
    </source>
</evidence>
<proteinExistence type="inferred from homology"/>
<accession>A0A5J4KG53</accession>
<dbReference type="AlphaFoldDB" id="A0A5J4KG53"/>
<dbReference type="Pfam" id="PF00582">
    <property type="entry name" value="Usp"/>
    <property type="match status" value="1"/>
</dbReference>
<comment type="caution">
    <text evidence="3">The sequence shown here is derived from an EMBL/GenBank/DDBJ whole genome shotgun (WGS) entry which is preliminary data.</text>
</comment>
<dbReference type="Gene3D" id="3.40.50.620">
    <property type="entry name" value="HUPs"/>
    <property type="match status" value="1"/>
</dbReference>
<evidence type="ECO:0000256" key="1">
    <source>
        <dbReference type="ARBA" id="ARBA00008791"/>
    </source>
</evidence>
<dbReference type="InterPro" id="IPR006016">
    <property type="entry name" value="UspA"/>
</dbReference>
<comment type="similarity">
    <text evidence="1">Belongs to the universal stress protein A family.</text>
</comment>
<evidence type="ECO:0000313" key="3">
    <source>
        <dbReference type="EMBL" id="GER88434.1"/>
    </source>
</evidence>
<protein>
    <recommendedName>
        <fullName evidence="2">UspA domain-containing protein</fullName>
    </recommendedName>
</protein>
<dbReference type="Proteomes" id="UP000326912">
    <property type="component" value="Unassembled WGS sequence"/>
</dbReference>
<sequence length="219" mass="24740">MNKRILLGIDANYSSVTQSAIHAVCELFGHDPATFSFFLVHVITNTHVITEYPGHFTEHYAFIPPTADQRKQAEEVLNRACEVLQQRGFDIKQIELITRTGSPAEELIKVACERQSNLIVVGSRGVGWQQRLRRMFLGSISRRVLQLATCPVMVINPPPAMVDSQLVSCYEQAIKQYLSQQDRSLTVLTAQEVTTLFPLPKSILLVHGKDKQQQKPWIN</sequence>
<dbReference type="SUPFAM" id="SSF52402">
    <property type="entry name" value="Adenine nucleotide alpha hydrolases-like"/>
    <property type="match status" value="1"/>
</dbReference>
<dbReference type="InterPro" id="IPR014729">
    <property type="entry name" value="Rossmann-like_a/b/a_fold"/>
</dbReference>
<dbReference type="PRINTS" id="PR01438">
    <property type="entry name" value="UNVRSLSTRESS"/>
</dbReference>
<keyword evidence="4" id="KW-1185">Reference proteome</keyword>
<dbReference type="InterPro" id="IPR006015">
    <property type="entry name" value="Universal_stress_UspA"/>
</dbReference>
<reference evidence="3 4" key="1">
    <citation type="submission" date="2019-10" db="EMBL/GenBank/DDBJ databases">
        <title>Dictyobacter vulcani sp. nov., within the class Ktedonobacteria, isolated from soil of volcanic Mt. Zao.</title>
        <authorList>
            <person name="Zheng Y."/>
            <person name="Wang C.M."/>
            <person name="Sakai Y."/>
            <person name="Abe K."/>
            <person name="Yokota A."/>
            <person name="Yabe S."/>
        </authorList>
    </citation>
    <scope>NUCLEOTIDE SEQUENCE [LARGE SCALE GENOMIC DNA]</scope>
    <source>
        <strain evidence="3 4">W12</strain>
    </source>
</reference>
<feature type="domain" description="UspA" evidence="2">
    <location>
        <begin position="1"/>
        <end position="155"/>
    </location>
</feature>
<dbReference type="CDD" id="cd00293">
    <property type="entry name" value="USP-like"/>
    <property type="match status" value="1"/>
</dbReference>
<dbReference type="PANTHER" id="PTHR46268">
    <property type="entry name" value="STRESS RESPONSE PROTEIN NHAX"/>
    <property type="match status" value="1"/>
</dbReference>
<gene>
    <name evidence="3" type="ORF">KDW_25960</name>
</gene>
<dbReference type="RefSeq" id="WP_151756338.1">
    <property type="nucleotide sequence ID" value="NZ_BKZW01000001.1"/>
</dbReference>
<dbReference type="PANTHER" id="PTHR46268:SF6">
    <property type="entry name" value="UNIVERSAL STRESS PROTEIN UP12"/>
    <property type="match status" value="1"/>
</dbReference>
<dbReference type="EMBL" id="BKZW01000001">
    <property type="protein sequence ID" value="GER88434.1"/>
    <property type="molecule type" value="Genomic_DNA"/>
</dbReference>
<name>A0A5J4KG53_9CHLR</name>